<keyword evidence="1" id="KW-0175">Coiled coil</keyword>
<dbReference type="RefSeq" id="WP_105334281.1">
    <property type="nucleotide sequence ID" value="NZ_PUHZ01000005.1"/>
</dbReference>
<evidence type="ECO:0000256" key="2">
    <source>
        <dbReference type="SAM" id="MobiDB-lite"/>
    </source>
</evidence>
<accession>A0A2S8GSP1</accession>
<sequence length="201" mass="23020">MPAKKRYTTGKKKKSTVDPREKAAKQVGDAFVECLKVSGYPRINYVTFGIDPSMPEGEVRMKEVSVTEFCDTLKEPMPTDEDPKPLSSREKDALCEEYLAIQWKPGMSISAIVNGKHDNPRTDWIVELANKEAPKRRKEIENLIGQDYLDEYRERKELEKRMDSAELSYKKAEEKCRSWVRSGAMLTISLAVLLVVSLMLR</sequence>
<feature type="compositionally biased region" description="Basic residues" evidence="2">
    <location>
        <begin position="1"/>
        <end position="14"/>
    </location>
</feature>
<dbReference type="AlphaFoldDB" id="A0A2S8GSP1"/>
<feature type="coiled-coil region" evidence="1">
    <location>
        <begin position="148"/>
        <end position="175"/>
    </location>
</feature>
<keyword evidence="3" id="KW-0472">Membrane</keyword>
<feature type="transmembrane region" description="Helical" evidence="3">
    <location>
        <begin position="179"/>
        <end position="200"/>
    </location>
</feature>
<evidence type="ECO:0000256" key="3">
    <source>
        <dbReference type="SAM" id="Phobius"/>
    </source>
</evidence>
<feature type="region of interest" description="Disordered" evidence="2">
    <location>
        <begin position="1"/>
        <end position="22"/>
    </location>
</feature>
<reference evidence="4 5" key="1">
    <citation type="submission" date="2018-02" db="EMBL/GenBank/DDBJ databases">
        <title>Comparative genomes isolates from brazilian mangrove.</title>
        <authorList>
            <person name="Araujo J.E."/>
            <person name="Taketani R.G."/>
            <person name="Silva M.C.P."/>
            <person name="Loureco M.V."/>
            <person name="Andreote F.D."/>
        </authorList>
    </citation>
    <scope>NUCLEOTIDE SEQUENCE [LARGE SCALE GENOMIC DNA]</scope>
    <source>
        <strain evidence="4 5">Nap-Phe MGV</strain>
    </source>
</reference>
<protein>
    <submittedName>
        <fullName evidence="4">Uncharacterized protein</fullName>
    </submittedName>
</protein>
<evidence type="ECO:0000256" key="1">
    <source>
        <dbReference type="SAM" id="Coils"/>
    </source>
</evidence>
<name>A0A2S8GSP1_9BACT</name>
<keyword evidence="3" id="KW-1133">Transmembrane helix</keyword>
<gene>
    <name evidence="4" type="ORF">C5Y93_04935</name>
</gene>
<proteinExistence type="predicted"/>
<evidence type="ECO:0000313" key="5">
    <source>
        <dbReference type="Proteomes" id="UP000237819"/>
    </source>
</evidence>
<evidence type="ECO:0000313" key="4">
    <source>
        <dbReference type="EMBL" id="PQO47391.1"/>
    </source>
</evidence>
<keyword evidence="3" id="KW-0812">Transmembrane</keyword>
<organism evidence="4 5">
    <name type="scientific">Blastopirellula marina</name>
    <dbReference type="NCBI Taxonomy" id="124"/>
    <lineage>
        <taxon>Bacteria</taxon>
        <taxon>Pseudomonadati</taxon>
        <taxon>Planctomycetota</taxon>
        <taxon>Planctomycetia</taxon>
        <taxon>Pirellulales</taxon>
        <taxon>Pirellulaceae</taxon>
        <taxon>Blastopirellula</taxon>
    </lineage>
</organism>
<dbReference type="EMBL" id="PUHZ01000005">
    <property type="protein sequence ID" value="PQO47391.1"/>
    <property type="molecule type" value="Genomic_DNA"/>
</dbReference>
<comment type="caution">
    <text evidence="4">The sequence shown here is derived from an EMBL/GenBank/DDBJ whole genome shotgun (WGS) entry which is preliminary data.</text>
</comment>
<dbReference type="Proteomes" id="UP000237819">
    <property type="component" value="Unassembled WGS sequence"/>
</dbReference>